<protein>
    <recommendedName>
        <fullName evidence="4">Transmembrane protein</fullName>
    </recommendedName>
</protein>
<keyword evidence="1" id="KW-1133">Transmembrane helix</keyword>
<feature type="transmembrane region" description="Helical" evidence="1">
    <location>
        <begin position="31"/>
        <end position="54"/>
    </location>
</feature>
<dbReference type="RefSeq" id="WP_214094453.1">
    <property type="nucleotide sequence ID" value="NZ_JAHCLR010000050.1"/>
</dbReference>
<dbReference type="Proteomes" id="UP001519535">
    <property type="component" value="Unassembled WGS sequence"/>
</dbReference>
<name>A0ABS5RPW0_9MYCO</name>
<evidence type="ECO:0000313" key="3">
    <source>
        <dbReference type="Proteomes" id="UP001519535"/>
    </source>
</evidence>
<keyword evidence="1" id="KW-0812">Transmembrane</keyword>
<dbReference type="EMBL" id="JAHCLR010000050">
    <property type="protein sequence ID" value="MBS9535598.1"/>
    <property type="molecule type" value="Genomic_DNA"/>
</dbReference>
<organism evidence="2 3">
    <name type="scientific">Mycolicibacter acidiphilus</name>
    <dbReference type="NCBI Taxonomy" id="2835306"/>
    <lineage>
        <taxon>Bacteria</taxon>
        <taxon>Bacillati</taxon>
        <taxon>Actinomycetota</taxon>
        <taxon>Actinomycetes</taxon>
        <taxon>Mycobacteriales</taxon>
        <taxon>Mycobacteriaceae</taxon>
        <taxon>Mycolicibacter</taxon>
    </lineage>
</organism>
<reference evidence="2 3" key="1">
    <citation type="submission" date="2021-05" db="EMBL/GenBank/DDBJ databases">
        <title>Mycobacterium acidophilum sp. nov., an extremely acid-tolerant member of the genus Mycobacterium.</title>
        <authorList>
            <person name="Xia J."/>
        </authorList>
    </citation>
    <scope>NUCLEOTIDE SEQUENCE [LARGE SCALE GENOMIC DNA]</scope>
    <source>
        <strain evidence="2 3">M1</strain>
    </source>
</reference>
<feature type="transmembrane region" description="Helical" evidence="1">
    <location>
        <begin position="74"/>
        <end position="97"/>
    </location>
</feature>
<proteinExistence type="predicted"/>
<keyword evidence="3" id="KW-1185">Reference proteome</keyword>
<sequence length="135" mass="14082">MTIEYEDLPAVSEAPLPLSVRMKIVASGSAAGLLAGAVAFGIVEAAVQSVGGVLGTAAAVLNNSEASTPSPASYWLALVTGVIAGLFAAAVAGESVICKRLDAAKFKVHVDMYRGVIEQRMRQEAERRARRRQPS</sequence>
<comment type="caution">
    <text evidence="2">The sequence shown here is derived from an EMBL/GenBank/DDBJ whole genome shotgun (WGS) entry which is preliminary data.</text>
</comment>
<evidence type="ECO:0000313" key="2">
    <source>
        <dbReference type="EMBL" id="MBS9535598.1"/>
    </source>
</evidence>
<gene>
    <name evidence="2" type="ORF">KIH27_18590</name>
</gene>
<accession>A0ABS5RPW0</accession>
<evidence type="ECO:0000256" key="1">
    <source>
        <dbReference type="SAM" id="Phobius"/>
    </source>
</evidence>
<keyword evidence="1" id="KW-0472">Membrane</keyword>
<evidence type="ECO:0008006" key="4">
    <source>
        <dbReference type="Google" id="ProtNLM"/>
    </source>
</evidence>